<feature type="compositionally biased region" description="Pro residues" evidence="3">
    <location>
        <begin position="1319"/>
        <end position="1331"/>
    </location>
</feature>
<dbReference type="Gene3D" id="1.25.40.20">
    <property type="entry name" value="Ankyrin repeat-containing domain"/>
    <property type="match status" value="1"/>
</dbReference>
<dbReference type="SUPFAM" id="SSF54695">
    <property type="entry name" value="POZ domain"/>
    <property type="match status" value="1"/>
</dbReference>
<feature type="region of interest" description="Disordered" evidence="3">
    <location>
        <begin position="1432"/>
        <end position="1514"/>
    </location>
</feature>
<keyword evidence="1" id="KW-0677">Repeat</keyword>
<feature type="compositionally biased region" description="Basic and acidic residues" evidence="3">
    <location>
        <begin position="1432"/>
        <end position="1460"/>
    </location>
</feature>
<evidence type="ECO:0000256" key="2">
    <source>
        <dbReference type="PROSITE-ProRule" id="PRU00235"/>
    </source>
</evidence>
<proteinExistence type="predicted"/>
<accession>A0AAE8MTS5</accession>
<reference evidence="5" key="1">
    <citation type="submission" date="2018-03" db="EMBL/GenBank/DDBJ databases">
        <authorList>
            <person name="Guldener U."/>
        </authorList>
    </citation>
    <scope>NUCLEOTIDE SEQUENCE</scope>
</reference>
<dbReference type="Pfam" id="PF00415">
    <property type="entry name" value="RCC1"/>
    <property type="match status" value="2"/>
</dbReference>
<dbReference type="SMART" id="SM00225">
    <property type="entry name" value="BTB"/>
    <property type="match status" value="1"/>
</dbReference>
<dbReference type="InterPro" id="IPR002110">
    <property type="entry name" value="Ankyrin_rpt"/>
</dbReference>
<feature type="compositionally biased region" description="Polar residues" evidence="3">
    <location>
        <begin position="176"/>
        <end position="191"/>
    </location>
</feature>
<evidence type="ECO:0000259" key="4">
    <source>
        <dbReference type="PROSITE" id="PS50097"/>
    </source>
</evidence>
<dbReference type="InterPro" id="IPR000408">
    <property type="entry name" value="Reg_chr_condens"/>
</dbReference>
<dbReference type="SMART" id="SM00248">
    <property type="entry name" value="ANK"/>
    <property type="match status" value="2"/>
</dbReference>
<name>A0AAE8MTS5_9PEZI</name>
<dbReference type="SUPFAM" id="SSF50985">
    <property type="entry name" value="RCC1/BLIP-II"/>
    <property type="match status" value="1"/>
</dbReference>
<sequence>MSHTLWRSYWENDVDRFRRLVAPAPVSKHVGGPNGFRHGGSSGPGANLGKAEINSRDHAGLTLLLRAASSTSENAIAIVEALLEHPAIDIYARDPESGWNALHRALYAGNIAIARLLLRAEQRIMTETLVGTANSRVGQLIKTKDREGNSPFDLYNSTIAARRATDALEADDSDTESTVSSLDEMNRNTNDPHGLPGDELYTFGSNKNLSLGVGDESDRQFPERLQLHRPEHLIESLCRDSLEATDAARASNNGSEEGAVPALMRERPMHIRDVVLAKFHSAVLTNDPVSNLYICGVGRGGRLGLGDENTRFRFVPVQGPLSGRRVSHVALGQNHTLAVVGNGELWSWGSNAMSQLGYALPTPARADEEPVSLTPRQVFGPLKKEVIVGIAASAVHSVAHSSSSLYCWGRNLGQLGLMDADSRSLEIQSAPRKVAASLISTPILMVSAIDKATTCLLASNTVFVFTSYGYNIVKFPAPDIFVNTRLGASSTSRTPRNLNKIKAISSGGEAIATLSARGDLFLMNLNHHVDTMSATSTTNPVKIKKGAVSQAQCIWSAKKEGVTSFGVGENGSVIISTESGAVWRRVKRSKAKDAAAPGSGEIKRKHFKFQRVPGITNAVTVRSSTFGAFAAIRRDCTSVAERIEVTGQSLWDDLASLCPLEDFESRESHGGNAKPSLKYWDAELAKKKIGQTAYQVLKSPDLESDLEPYLGMLGLGGFGFDAVACTMSAPGLVIPIHAWVLAARSTVLRKALASFRDDGQGEIPEVLKIERNTHGQAVLTFDGLDIFSLLNLVLYAYKDEVVPVWNYLREVPHLSFRYRQVRVELMKLAARLNMMKLEAGARMQARIIKSLDEDFRLAVQDHSFLESGDALLELDGAEVPVHSYLLRRRCPFFHGLFAGRSDGGWLAGRLERQAGGEEMVRVDLSHFEPRAFRHVLLHMYGDVGLGLFDEVISSNIDQFSELVMDVMSMANELMLDRLSQICQQVISRFVTGRNISHLLNEISPCSVEDFKNAGLEYACLHMEMMLENHLLDDLDDDLMYELDEVVRENQLARAPFSRSGRAEMLLHERYPELVEDIEEERRRRAKEMAWKAAHKEDERKLSLSYRTKFGSLEDGLQGSPTGDKPRRKPRAASREPNTPPLRPQASQGDLIFNMDEDEAPLERPEPESPLLRQADKRTPCGTSRSGTRAQRRQPLDLTSPVSSPSTPSKGDGYPREAKAGSPWGAPALPVDKLDLRSIMSQDAGPSGIATGLAAQKSGETVQTPKATPGKLSQKERKRQQQLEASQRQAEREQASESKVPWKVARVPRMSLKDVFSPLPASPTPQPTPPPRAVSGPVKPLVAAETTPSSASRRTASPDTRFSGQTRRNASPSSSRMTPHSKPTRYAEPSLGLSMEDIIGQQRREVELVKEAVAKRPLADIQQEQAFQEWWDQESRRACEEEARKAARGPPAREGDRERGKSRARRGRGKARGGGGTGDGAALPRRADVAASASRGRGDGHSRGVRGRGGKVPAS</sequence>
<feature type="region of interest" description="Disordered" evidence="3">
    <location>
        <begin position="167"/>
        <end position="195"/>
    </location>
</feature>
<dbReference type="PANTHER" id="PTHR22872">
    <property type="entry name" value="BTK-BINDING PROTEIN-RELATED"/>
    <property type="match status" value="1"/>
</dbReference>
<dbReference type="InterPro" id="IPR051625">
    <property type="entry name" value="Signaling_Regulatory_Domain"/>
</dbReference>
<dbReference type="PROSITE" id="PS50012">
    <property type="entry name" value="RCC1_3"/>
    <property type="match status" value="2"/>
</dbReference>
<dbReference type="PROSITE" id="PS50097">
    <property type="entry name" value="BTB"/>
    <property type="match status" value="1"/>
</dbReference>
<dbReference type="EMBL" id="ONZQ02000002">
    <property type="protein sequence ID" value="SPN99016.1"/>
    <property type="molecule type" value="Genomic_DNA"/>
</dbReference>
<feature type="region of interest" description="Disordered" evidence="3">
    <location>
        <begin position="1111"/>
        <end position="1393"/>
    </location>
</feature>
<organism evidence="5 6">
    <name type="scientific">Cephalotrichum gorgonifer</name>
    <dbReference type="NCBI Taxonomy" id="2041049"/>
    <lineage>
        <taxon>Eukaryota</taxon>
        <taxon>Fungi</taxon>
        <taxon>Dikarya</taxon>
        <taxon>Ascomycota</taxon>
        <taxon>Pezizomycotina</taxon>
        <taxon>Sordariomycetes</taxon>
        <taxon>Hypocreomycetidae</taxon>
        <taxon>Microascales</taxon>
        <taxon>Microascaceae</taxon>
        <taxon>Cephalotrichum</taxon>
    </lineage>
</organism>
<feature type="compositionally biased region" description="Low complexity" evidence="3">
    <location>
        <begin position="1342"/>
        <end position="1360"/>
    </location>
</feature>
<feature type="compositionally biased region" description="Polar residues" evidence="3">
    <location>
        <begin position="1361"/>
        <end position="1377"/>
    </location>
</feature>
<dbReference type="CDD" id="cd18186">
    <property type="entry name" value="BTB_POZ_ZBTB_KLHL-like"/>
    <property type="match status" value="2"/>
</dbReference>
<dbReference type="InterPro" id="IPR000210">
    <property type="entry name" value="BTB/POZ_dom"/>
</dbReference>
<dbReference type="SUPFAM" id="SSF48403">
    <property type="entry name" value="Ankyrin repeat"/>
    <property type="match status" value="1"/>
</dbReference>
<feature type="repeat" description="RCC1" evidence="2">
    <location>
        <begin position="343"/>
        <end position="403"/>
    </location>
</feature>
<feature type="compositionally biased region" description="Basic residues" evidence="3">
    <location>
        <begin position="1461"/>
        <end position="1470"/>
    </location>
</feature>
<dbReference type="InterPro" id="IPR036770">
    <property type="entry name" value="Ankyrin_rpt-contain_sf"/>
</dbReference>
<gene>
    <name evidence="5" type="ORF">DNG_02055</name>
</gene>
<dbReference type="Pfam" id="PF00651">
    <property type="entry name" value="BTB"/>
    <property type="match status" value="1"/>
</dbReference>
<feature type="compositionally biased region" description="Low complexity" evidence="3">
    <location>
        <begin position="1198"/>
        <end position="1208"/>
    </location>
</feature>
<evidence type="ECO:0000313" key="5">
    <source>
        <dbReference type="EMBL" id="SPN99016.1"/>
    </source>
</evidence>
<protein>
    <submittedName>
        <fullName evidence="5">Related to myosin-like protein</fullName>
    </submittedName>
</protein>
<dbReference type="Pfam" id="PF13637">
    <property type="entry name" value="Ank_4"/>
    <property type="match status" value="1"/>
</dbReference>
<dbReference type="InterPro" id="IPR009091">
    <property type="entry name" value="RCC1/BLIP-II"/>
</dbReference>
<dbReference type="PANTHER" id="PTHR22872:SF2">
    <property type="entry name" value="INHIBITOR OF BRUTON TYROSINE KINASE"/>
    <property type="match status" value="1"/>
</dbReference>
<evidence type="ECO:0000256" key="1">
    <source>
        <dbReference type="ARBA" id="ARBA00022737"/>
    </source>
</evidence>
<dbReference type="Proteomes" id="UP001187682">
    <property type="component" value="Unassembled WGS sequence"/>
</dbReference>
<dbReference type="Gene3D" id="3.30.710.10">
    <property type="entry name" value="Potassium Channel Kv1.1, Chain A"/>
    <property type="match status" value="1"/>
</dbReference>
<feature type="repeat" description="RCC1" evidence="2">
    <location>
        <begin position="290"/>
        <end position="342"/>
    </location>
</feature>
<comment type="caution">
    <text evidence="5">The sequence shown here is derived from an EMBL/GenBank/DDBJ whole genome shotgun (WGS) entry which is preliminary data.</text>
</comment>
<evidence type="ECO:0000313" key="6">
    <source>
        <dbReference type="Proteomes" id="UP001187682"/>
    </source>
</evidence>
<feature type="domain" description="BTB" evidence="4">
    <location>
        <begin position="868"/>
        <end position="940"/>
    </location>
</feature>
<dbReference type="InterPro" id="IPR011333">
    <property type="entry name" value="SKP1/BTB/POZ_sf"/>
</dbReference>
<dbReference type="Gene3D" id="2.130.10.30">
    <property type="entry name" value="Regulator of chromosome condensation 1/beta-lactamase-inhibitor protein II"/>
    <property type="match status" value="1"/>
</dbReference>
<evidence type="ECO:0000256" key="3">
    <source>
        <dbReference type="SAM" id="MobiDB-lite"/>
    </source>
</evidence>
<keyword evidence="6" id="KW-1185">Reference proteome</keyword>